<dbReference type="SUPFAM" id="SSF141868">
    <property type="entry name" value="EAL domain-like"/>
    <property type="match status" value="1"/>
</dbReference>
<feature type="domain" description="EAL" evidence="2">
    <location>
        <begin position="489"/>
        <end position="743"/>
    </location>
</feature>
<name>A0AAX2A9F2_9BACT</name>
<evidence type="ECO:0000256" key="1">
    <source>
        <dbReference type="SAM" id="Phobius"/>
    </source>
</evidence>
<reference evidence="5 7" key="1">
    <citation type="submission" date="2017-10" db="EMBL/GenBank/DDBJ databases">
        <title>Genomics of the genus Arcobacter.</title>
        <authorList>
            <person name="Perez-Cataluna A."/>
            <person name="Figueras M.J."/>
        </authorList>
    </citation>
    <scope>NUCLEOTIDE SEQUENCE [LARGE SCALE GENOMIC DNA]</scope>
    <source>
        <strain evidence="5 7">CECT 7835</strain>
    </source>
</reference>
<dbReference type="InterPro" id="IPR035919">
    <property type="entry name" value="EAL_sf"/>
</dbReference>
<dbReference type="CDD" id="cd01949">
    <property type="entry name" value="GGDEF"/>
    <property type="match status" value="1"/>
</dbReference>
<evidence type="ECO:0000313" key="6">
    <source>
        <dbReference type="Proteomes" id="UP000253850"/>
    </source>
</evidence>
<keyword evidence="7" id="KW-1185">Reference proteome</keyword>
<dbReference type="Pfam" id="PF00990">
    <property type="entry name" value="GGDEF"/>
    <property type="match status" value="1"/>
</dbReference>
<keyword evidence="1" id="KW-1133">Transmembrane helix</keyword>
<dbReference type="RefSeq" id="WP_114838384.1">
    <property type="nucleotide sequence ID" value="NZ_CP031217.1"/>
</dbReference>
<dbReference type="Proteomes" id="UP000289193">
    <property type="component" value="Unassembled WGS sequence"/>
</dbReference>
<organism evidence="5 7">
    <name type="scientific">Halarcobacter bivalviorum</name>
    <dbReference type="NCBI Taxonomy" id="663364"/>
    <lineage>
        <taxon>Bacteria</taxon>
        <taxon>Pseudomonadati</taxon>
        <taxon>Campylobacterota</taxon>
        <taxon>Epsilonproteobacteria</taxon>
        <taxon>Campylobacterales</taxon>
        <taxon>Arcobacteraceae</taxon>
        <taxon>Halarcobacter</taxon>
    </lineage>
</organism>
<dbReference type="InterPro" id="IPR029787">
    <property type="entry name" value="Nucleotide_cyclase"/>
</dbReference>
<feature type="transmembrane region" description="Helical" evidence="1">
    <location>
        <begin position="287"/>
        <end position="305"/>
    </location>
</feature>
<dbReference type="InterPro" id="IPR001633">
    <property type="entry name" value="EAL_dom"/>
</dbReference>
<dbReference type="CDD" id="cd01948">
    <property type="entry name" value="EAL"/>
    <property type="match status" value="1"/>
</dbReference>
<dbReference type="SMART" id="SM00267">
    <property type="entry name" value="GGDEF"/>
    <property type="match status" value="1"/>
</dbReference>
<dbReference type="GO" id="GO:0071111">
    <property type="term" value="F:cyclic-guanylate-specific phosphodiesterase activity"/>
    <property type="evidence" value="ECO:0007669"/>
    <property type="project" value="InterPro"/>
</dbReference>
<evidence type="ECO:0000313" key="5">
    <source>
        <dbReference type="EMBL" id="RXK09306.1"/>
    </source>
</evidence>
<evidence type="ECO:0000313" key="7">
    <source>
        <dbReference type="Proteomes" id="UP000289193"/>
    </source>
</evidence>
<dbReference type="InterPro" id="IPR050706">
    <property type="entry name" value="Cyclic-di-GMP_PDE-like"/>
</dbReference>
<keyword evidence="1" id="KW-0812">Transmembrane</keyword>
<reference evidence="4 6" key="2">
    <citation type="submission" date="2018-07" db="EMBL/GenBank/DDBJ databases">
        <title>Complete genome of the Arcobacter bivalviorum type strain LMG 26154.</title>
        <authorList>
            <person name="Miller W.G."/>
            <person name="Yee E."/>
            <person name="Bono J.L."/>
        </authorList>
    </citation>
    <scope>NUCLEOTIDE SEQUENCE [LARGE SCALE GENOMIC DNA]</scope>
    <source>
        <strain evidence="4 6">LMG 26154</strain>
    </source>
</reference>
<dbReference type="InterPro" id="IPR000160">
    <property type="entry name" value="GGDEF_dom"/>
</dbReference>
<dbReference type="Gene3D" id="3.20.20.450">
    <property type="entry name" value="EAL domain"/>
    <property type="match status" value="1"/>
</dbReference>
<evidence type="ECO:0000313" key="4">
    <source>
        <dbReference type="EMBL" id="AXH11511.1"/>
    </source>
</evidence>
<dbReference type="SUPFAM" id="SSF55073">
    <property type="entry name" value="Nucleotide cyclase"/>
    <property type="match status" value="1"/>
</dbReference>
<dbReference type="SMART" id="SM00052">
    <property type="entry name" value="EAL"/>
    <property type="match status" value="1"/>
</dbReference>
<dbReference type="AlphaFoldDB" id="A0AAX2A9F2"/>
<dbReference type="Gene3D" id="3.30.70.270">
    <property type="match status" value="1"/>
</dbReference>
<dbReference type="Pfam" id="PF00563">
    <property type="entry name" value="EAL"/>
    <property type="match status" value="1"/>
</dbReference>
<dbReference type="PROSITE" id="PS50883">
    <property type="entry name" value="EAL"/>
    <property type="match status" value="1"/>
</dbReference>
<keyword evidence="1" id="KW-0472">Membrane</keyword>
<dbReference type="Proteomes" id="UP000253850">
    <property type="component" value="Chromosome"/>
</dbReference>
<dbReference type="CDD" id="cd18773">
    <property type="entry name" value="PDC1_HK_sensor"/>
    <property type="match status" value="1"/>
</dbReference>
<dbReference type="PANTHER" id="PTHR33121">
    <property type="entry name" value="CYCLIC DI-GMP PHOSPHODIESTERASE PDEF"/>
    <property type="match status" value="1"/>
</dbReference>
<dbReference type="PANTHER" id="PTHR33121:SF70">
    <property type="entry name" value="SIGNALING PROTEIN YKOW"/>
    <property type="match status" value="1"/>
</dbReference>
<dbReference type="NCBIfam" id="TIGR00254">
    <property type="entry name" value="GGDEF"/>
    <property type="match status" value="1"/>
</dbReference>
<sequence length="743" mass="86259">MPKLKEVNFWLVYIVVTTLILTAAIFIFYYEWIINKNKYTESLTNFNKISVQNTISSFRNKESTLRILGENLLELDTLNNPENGRKIINDMKRVNKGIVAFGLARYDGQLILVSTLSNTDNLPNLMDDKLTAKSFEEARDSTSMKLGRTYYMENLAKWVIPLRMGIETNDGKILLVMTAGVQVDGGDTVLNIKELPEDLKIQLIREDGFLQFENPVENNYEKIYLKEFDFHILKKIDEVKEFTPEVFISNISNQKRLISVIYIEDYNLYSLVSIPFDVVTKDFNKKLIIAMILLFILLLILYFLFNYSIKIQNKTRDQLKYIANHDTLTGVYNRYSLNEEIKNRMEKKRNFYVFFLDLDNFKYINDNYGHLVGDKLLKEVAKRLKARLFKRDYIARNAGDEFIILIDERDEETVRTIAKKILDIFSNNFRIDDIEVFTGVSIGISKYSKNKTTTSELLNQADMALYKAKEHKNSYVIFSKAIYGNTKEIVQIETELRQAIAREEFSLVYQPKINSKTNKIVGVEALIRWYNLKLGFVSPEKFIKIAEKSGIINDIGEYVIKQAQKDIKEVWAQTNEEFTLSVNVSPRQLVSIKEMNRFKKLILNSNFPNDKFMIEITENIFLGDVKGIILFLNTIKSYNISISLDDFGTGYSSLSILSKLPISELKIDKSFIHDMFLNEENMKLVKSIVNIGKDINLEVVAEGVEEQNELKLLESFGCNIYQGYYFSKPLSKEELIEFIKNKI</sequence>
<protein>
    <submittedName>
        <fullName evidence="4">RNase II stability modulator (GGDEF/EAL domains)</fullName>
    </submittedName>
</protein>
<dbReference type="InterPro" id="IPR043128">
    <property type="entry name" value="Rev_trsase/Diguanyl_cyclase"/>
</dbReference>
<accession>A0AAX2A9F2</accession>
<dbReference type="EMBL" id="PDKM01000006">
    <property type="protein sequence ID" value="RXK09306.1"/>
    <property type="molecule type" value="Genomic_DNA"/>
</dbReference>
<evidence type="ECO:0000259" key="2">
    <source>
        <dbReference type="PROSITE" id="PS50883"/>
    </source>
</evidence>
<dbReference type="EMBL" id="CP031217">
    <property type="protein sequence ID" value="AXH11511.1"/>
    <property type="molecule type" value="Genomic_DNA"/>
</dbReference>
<proteinExistence type="predicted"/>
<gene>
    <name evidence="4" type="ORF">ABIV_0490</name>
    <name evidence="5" type="ORF">CRV05_10265</name>
</gene>
<feature type="transmembrane region" description="Helical" evidence="1">
    <location>
        <begin position="12"/>
        <end position="30"/>
    </location>
</feature>
<evidence type="ECO:0000259" key="3">
    <source>
        <dbReference type="PROSITE" id="PS50887"/>
    </source>
</evidence>
<feature type="domain" description="GGDEF" evidence="3">
    <location>
        <begin position="349"/>
        <end position="480"/>
    </location>
</feature>
<dbReference type="KEGG" id="hbv:ABIV_0490"/>
<dbReference type="PROSITE" id="PS50887">
    <property type="entry name" value="GGDEF"/>
    <property type="match status" value="1"/>
</dbReference>